<accession>A0A381ZCR0</accession>
<proteinExistence type="predicted"/>
<dbReference type="AlphaFoldDB" id="A0A381ZCR0"/>
<organism evidence="2">
    <name type="scientific">marine metagenome</name>
    <dbReference type="NCBI Taxonomy" id="408172"/>
    <lineage>
        <taxon>unclassified sequences</taxon>
        <taxon>metagenomes</taxon>
        <taxon>ecological metagenomes</taxon>
    </lineage>
</organism>
<dbReference type="Pfam" id="PF18989">
    <property type="entry name" value="DUF5722"/>
    <property type="match status" value="1"/>
</dbReference>
<evidence type="ECO:0000313" key="2">
    <source>
        <dbReference type="EMBL" id="SVA86999.1"/>
    </source>
</evidence>
<protein>
    <recommendedName>
        <fullName evidence="1">DUF5722 domain-containing protein</fullName>
    </recommendedName>
</protein>
<gene>
    <name evidence="2" type="ORF">METZ01_LOCUS139853</name>
</gene>
<feature type="non-terminal residue" evidence="2">
    <location>
        <position position="219"/>
    </location>
</feature>
<sequence length="219" mass="24162">MTSFKYIVFVGLATVSIYGADTRNPGVVLVQIQGQNLLVEASLPDQHNAQLLQLQPHECTVEGKRFLPNWHLDNGIATTIIKRFDNGRDNVFSRFQLVDGTGEKTLGQAHWISNIESTAQRSFEFPKAAGIKGLQCIVDIDDALHLGVKQAALNVTLDQLVDWRGKSGRFSRQIDGKTVCFHAGYVTHLDSQLKHLTDAGVVNSLIIYNRIPGVRDGSP</sequence>
<evidence type="ECO:0000259" key="1">
    <source>
        <dbReference type="Pfam" id="PF18989"/>
    </source>
</evidence>
<feature type="domain" description="DUF5722" evidence="1">
    <location>
        <begin position="125"/>
        <end position="210"/>
    </location>
</feature>
<dbReference type="EMBL" id="UINC01020805">
    <property type="protein sequence ID" value="SVA86999.1"/>
    <property type="molecule type" value="Genomic_DNA"/>
</dbReference>
<reference evidence="2" key="1">
    <citation type="submission" date="2018-05" db="EMBL/GenBank/DDBJ databases">
        <authorList>
            <person name="Lanie J.A."/>
            <person name="Ng W.-L."/>
            <person name="Kazmierczak K.M."/>
            <person name="Andrzejewski T.M."/>
            <person name="Davidsen T.M."/>
            <person name="Wayne K.J."/>
            <person name="Tettelin H."/>
            <person name="Glass J.I."/>
            <person name="Rusch D."/>
            <person name="Podicherti R."/>
            <person name="Tsui H.-C.T."/>
            <person name="Winkler M.E."/>
        </authorList>
    </citation>
    <scope>NUCLEOTIDE SEQUENCE</scope>
</reference>
<name>A0A381ZCR0_9ZZZZ</name>
<dbReference type="InterPro" id="IPR043780">
    <property type="entry name" value="DUF5722"/>
</dbReference>